<gene>
    <name evidence="7" type="ORF">E2F50_02580</name>
</gene>
<dbReference type="PANTHER" id="PTHR43133:SF25">
    <property type="entry name" value="RNA POLYMERASE SIGMA FACTOR RFAY-RELATED"/>
    <property type="match status" value="1"/>
</dbReference>
<dbReference type="SUPFAM" id="SSF88946">
    <property type="entry name" value="Sigma2 domain of RNA polymerase sigma factors"/>
    <property type="match status" value="1"/>
</dbReference>
<evidence type="ECO:0000256" key="3">
    <source>
        <dbReference type="ARBA" id="ARBA00023082"/>
    </source>
</evidence>
<dbReference type="InterPro" id="IPR013325">
    <property type="entry name" value="RNA_pol_sigma_r2"/>
</dbReference>
<dbReference type="InterPro" id="IPR013249">
    <property type="entry name" value="RNA_pol_sigma70_r4_t2"/>
</dbReference>
<comment type="caution">
    <text evidence="7">The sequence shown here is derived from an EMBL/GenBank/DDBJ whole genome shotgun (WGS) entry which is preliminary data.</text>
</comment>
<dbReference type="GO" id="GO:0003677">
    <property type="term" value="F:DNA binding"/>
    <property type="evidence" value="ECO:0007669"/>
    <property type="project" value="InterPro"/>
</dbReference>
<organism evidence="7 8">
    <name type="scientific">Rhizobium deserti</name>
    <dbReference type="NCBI Taxonomy" id="2547961"/>
    <lineage>
        <taxon>Bacteria</taxon>
        <taxon>Pseudomonadati</taxon>
        <taxon>Pseudomonadota</taxon>
        <taxon>Alphaproteobacteria</taxon>
        <taxon>Hyphomicrobiales</taxon>
        <taxon>Rhizobiaceae</taxon>
        <taxon>Rhizobium/Agrobacterium group</taxon>
        <taxon>Rhizobium</taxon>
    </lineage>
</organism>
<dbReference type="InterPro" id="IPR013324">
    <property type="entry name" value="RNA_pol_sigma_r3/r4-like"/>
</dbReference>
<evidence type="ECO:0000313" key="8">
    <source>
        <dbReference type="Proteomes" id="UP000295238"/>
    </source>
</evidence>
<keyword evidence="8" id="KW-1185">Reference proteome</keyword>
<dbReference type="Pfam" id="PF08281">
    <property type="entry name" value="Sigma70_r4_2"/>
    <property type="match status" value="1"/>
</dbReference>
<dbReference type="Proteomes" id="UP000295238">
    <property type="component" value="Unassembled WGS sequence"/>
</dbReference>
<evidence type="ECO:0000256" key="1">
    <source>
        <dbReference type="ARBA" id="ARBA00010641"/>
    </source>
</evidence>
<dbReference type="Gene3D" id="1.20.140.160">
    <property type="match status" value="1"/>
</dbReference>
<dbReference type="InterPro" id="IPR053866">
    <property type="entry name" value="PhyR_sigma2"/>
</dbReference>
<reference evidence="7 8" key="1">
    <citation type="submission" date="2019-03" db="EMBL/GenBank/DDBJ databases">
        <title>Rhizobium sp. nov., an bacterium isolated from biocrust in Mu Us Desert.</title>
        <authorList>
            <person name="Lixiong L."/>
        </authorList>
    </citation>
    <scope>NUCLEOTIDE SEQUENCE [LARGE SCALE GENOMIC DNA]</scope>
    <source>
        <strain evidence="7 8">SPY-1</strain>
    </source>
</reference>
<evidence type="ECO:0000313" key="7">
    <source>
        <dbReference type="EMBL" id="TDK39042.1"/>
    </source>
</evidence>
<dbReference type="RefSeq" id="WP_133314490.1">
    <property type="nucleotide sequence ID" value="NZ_SMTL01000001.1"/>
</dbReference>
<dbReference type="EMBL" id="SMTL01000001">
    <property type="protein sequence ID" value="TDK39042.1"/>
    <property type="molecule type" value="Genomic_DNA"/>
</dbReference>
<sequence length="162" mass="17647">MSQSTPTTDIRRDLVALLPRLRRFALTLTGSAPEADDLVRLVCGRAIHKSHHWKGEGRIESWLFSMMRSAWADDAKKRRKSDAASQSADLNAPAGDPARANYLLLSLPEGLASSFLLVEVEGFTYKEAAAVLGLSKDVLASRLCAARLKLAALGMDVAERRA</sequence>
<keyword evidence="4" id="KW-0804">Transcription</keyword>
<dbReference type="SUPFAM" id="SSF88659">
    <property type="entry name" value="Sigma3 and sigma4 domains of RNA polymerase sigma factors"/>
    <property type="match status" value="1"/>
</dbReference>
<accession>A0A4R5UMC9</accession>
<dbReference type="AlphaFoldDB" id="A0A4R5UMC9"/>
<proteinExistence type="inferred from homology"/>
<comment type="similarity">
    <text evidence="1">Belongs to the sigma-70 factor family. ECF subfamily.</text>
</comment>
<protein>
    <submittedName>
        <fullName evidence="7">RNA polymerase sigma factor</fullName>
    </submittedName>
</protein>
<keyword evidence="2" id="KW-0805">Transcription regulation</keyword>
<evidence type="ECO:0000259" key="6">
    <source>
        <dbReference type="Pfam" id="PF22029"/>
    </source>
</evidence>
<evidence type="ECO:0000256" key="2">
    <source>
        <dbReference type="ARBA" id="ARBA00023015"/>
    </source>
</evidence>
<dbReference type="InterPro" id="IPR039425">
    <property type="entry name" value="RNA_pol_sigma-70-like"/>
</dbReference>
<name>A0A4R5UMC9_9HYPH</name>
<dbReference type="PANTHER" id="PTHR43133">
    <property type="entry name" value="RNA POLYMERASE ECF-TYPE SIGMA FACTO"/>
    <property type="match status" value="1"/>
</dbReference>
<dbReference type="OrthoDB" id="9803470at2"/>
<dbReference type="Pfam" id="PF22029">
    <property type="entry name" value="PhyR_sigma2"/>
    <property type="match status" value="1"/>
</dbReference>
<evidence type="ECO:0000256" key="4">
    <source>
        <dbReference type="ARBA" id="ARBA00023163"/>
    </source>
</evidence>
<dbReference type="GO" id="GO:0016987">
    <property type="term" value="F:sigma factor activity"/>
    <property type="evidence" value="ECO:0007669"/>
    <property type="project" value="UniProtKB-KW"/>
</dbReference>
<feature type="domain" description="PhyR sigma2" evidence="6">
    <location>
        <begin position="16"/>
        <end position="67"/>
    </location>
</feature>
<evidence type="ECO:0000259" key="5">
    <source>
        <dbReference type="Pfam" id="PF08281"/>
    </source>
</evidence>
<feature type="domain" description="RNA polymerase sigma factor 70 region 4 type 2" evidence="5">
    <location>
        <begin position="103"/>
        <end position="150"/>
    </location>
</feature>
<keyword evidence="3" id="KW-0731">Sigma factor</keyword>
<dbReference type="GO" id="GO:0006352">
    <property type="term" value="P:DNA-templated transcription initiation"/>
    <property type="evidence" value="ECO:0007669"/>
    <property type="project" value="InterPro"/>
</dbReference>